<gene>
    <name evidence="3" type="ORF">NDN08_004497</name>
</gene>
<organism evidence="3 4">
    <name type="scientific">Rhodosorus marinus</name>
    <dbReference type="NCBI Taxonomy" id="101924"/>
    <lineage>
        <taxon>Eukaryota</taxon>
        <taxon>Rhodophyta</taxon>
        <taxon>Stylonematophyceae</taxon>
        <taxon>Stylonematales</taxon>
        <taxon>Stylonemataceae</taxon>
        <taxon>Rhodosorus</taxon>
    </lineage>
</organism>
<dbReference type="Pfam" id="PF25793">
    <property type="entry name" value="WHD_2nd_NFRKB"/>
    <property type="match status" value="1"/>
</dbReference>
<dbReference type="AlphaFoldDB" id="A0AAV8ULT4"/>
<dbReference type="PANTHER" id="PTHR13052:SF3">
    <property type="entry name" value="NUCLEAR FACTOR RELATED TO KAPPA-B-BINDING PROTEIN"/>
    <property type="match status" value="1"/>
</dbReference>
<name>A0AAV8ULT4_9RHOD</name>
<sequence>MEESRDATVTVAPPGDVKTEVVKAPFAPTSVPPPSGQKVVMSQNELATEKKKKELERLERRRDNARRAKRKSTHPEQNDASSGEEYPESLMGNYIGQVGALSALGIGASDILSMKTWMETLDADERDSLRPFLPSKDKAEQDQIVSEFLSGKISFFGDLRQNAWDYVLSGMTHPRIRRWKQRLILLQKRRYLQAMREYHDSFVRKILVRKRPRVGGLSSDKNEGGYLNRDNLEGWDEARIKRAMDYRRQETERYTVPEKAFIYRNEWGNSVVAPLKRGPALDGGRPREHPLLKNERPSHVTILCLVRDGASRLPKNEGNRQEICDLLLESQYIREGASMAQLNQVVSGALDRLHYEDDACVRYDSETKHWCYLHNERKLTEFKTPSWAASDKRGEPRRKKVEDQPAVGGGKANSDPEKEPKNKPEEAPEDTPKDST</sequence>
<dbReference type="EMBL" id="JAMWBK010000007">
    <property type="protein sequence ID" value="KAJ8903389.1"/>
    <property type="molecule type" value="Genomic_DNA"/>
</dbReference>
<dbReference type="Proteomes" id="UP001157974">
    <property type="component" value="Unassembled WGS sequence"/>
</dbReference>
<evidence type="ECO:0000313" key="3">
    <source>
        <dbReference type="EMBL" id="KAJ8903389.1"/>
    </source>
</evidence>
<comment type="caution">
    <text evidence="3">The sequence shown here is derived from an EMBL/GenBank/DDBJ whole genome shotgun (WGS) entry which is preliminary data.</text>
</comment>
<feature type="region of interest" description="Disordered" evidence="1">
    <location>
        <begin position="386"/>
        <end position="436"/>
    </location>
</feature>
<feature type="compositionally biased region" description="Basic and acidic residues" evidence="1">
    <location>
        <begin position="47"/>
        <end position="66"/>
    </location>
</feature>
<evidence type="ECO:0000313" key="4">
    <source>
        <dbReference type="Proteomes" id="UP001157974"/>
    </source>
</evidence>
<dbReference type="GO" id="GO:0031011">
    <property type="term" value="C:Ino80 complex"/>
    <property type="evidence" value="ECO:0007669"/>
    <property type="project" value="InterPro"/>
</dbReference>
<dbReference type="InterPro" id="IPR024867">
    <property type="entry name" value="NFRKB"/>
</dbReference>
<dbReference type="PANTHER" id="PTHR13052">
    <property type="entry name" value="NFRKB-RELATED"/>
    <property type="match status" value="1"/>
</dbReference>
<protein>
    <recommendedName>
        <fullName evidence="2">Nuclear factor related to kappa-B-binding protein second winged helix domain-containing protein</fullName>
    </recommendedName>
</protein>
<dbReference type="InterPro" id="IPR057748">
    <property type="entry name" value="NFRKB_WH_2"/>
</dbReference>
<accession>A0AAV8ULT4</accession>
<proteinExistence type="predicted"/>
<reference evidence="3 4" key="1">
    <citation type="journal article" date="2023" name="Nat. Commun.">
        <title>Origin of minicircular mitochondrial genomes in red algae.</title>
        <authorList>
            <person name="Lee Y."/>
            <person name="Cho C.H."/>
            <person name="Lee Y.M."/>
            <person name="Park S.I."/>
            <person name="Yang J.H."/>
            <person name="West J.A."/>
            <person name="Bhattacharya D."/>
            <person name="Yoon H.S."/>
        </authorList>
    </citation>
    <scope>NUCLEOTIDE SEQUENCE [LARGE SCALE GENOMIC DNA]</scope>
    <source>
        <strain evidence="3 4">CCMP1338</strain>
        <tissue evidence="3">Whole cell</tissue>
    </source>
</reference>
<keyword evidence="4" id="KW-1185">Reference proteome</keyword>
<evidence type="ECO:0000259" key="2">
    <source>
        <dbReference type="Pfam" id="PF25793"/>
    </source>
</evidence>
<feature type="region of interest" description="Disordered" evidence="1">
    <location>
        <begin position="1"/>
        <end position="87"/>
    </location>
</feature>
<evidence type="ECO:0000256" key="1">
    <source>
        <dbReference type="SAM" id="MobiDB-lite"/>
    </source>
</evidence>
<feature type="compositionally biased region" description="Basic and acidic residues" evidence="1">
    <location>
        <begin position="414"/>
        <end position="436"/>
    </location>
</feature>
<dbReference type="CDD" id="cd21865">
    <property type="entry name" value="DEUBAD_NFRKB"/>
    <property type="match status" value="1"/>
</dbReference>
<feature type="domain" description="Nuclear factor related to kappa-B-binding protein second winged helix" evidence="2">
    <location>
        <begin position="244"/>
        <end position="378"/>
    </location>
</feature>